<dbReference type="AlphaFoldDB" id="A0A382Z557"/>
<gene>
    <name evidence="1" type="ORF">METZ01_LOCUS443284</name>
</gene>
<dbReference type="EMBL" id="UINC01180972">
    <property type="protein sequence ID" value="SVD90430.1"/>
    <property type="molecule type" value="Genomic_DNA"/>
</dbReference>
<reference evidence="1" key="1">
    <citation type="submission" date="2018-05" db="EMBL/GenBank/DDBJ databases">
        <authorList>
            <person name="Lanie J.A."/>
            <person name="Ng W.-L."/>
            <person name="Kazmierczak K.M."/>
            <person name="Andrzejewski T.M."/>
            <person name="Davidsen T.M."/>
            <person name="Wayne K.J."/>
            <person name="Tettelin H."/>
            <person name="Glass J.I."/>
            <person name="Rusch D."/>
            <person name="Podicherti R."/>
            <person name="Tsui H.-C.T."/>
            <person name="Winkler M.E."/>
        </authorList>
    </citation>
    <scope>NUCLEOTIDE SEQUENCE</scope>
</reference>
<protein>
    <submittedName>
        <fullName evidence="1">Uncharacterized protein</fullName>
    </submittedName>
</protein>
<organism evidence="1">
    <name type="scientific">marine metagenome</name>
    <dbReference type="NCBI Taxonomy" id="408172"/>
    <lineage>
        <taxon>unclassified sequences</taxon>
        <taxon>metagenomes</taxon>
        <taxon>ecological metagenomes</taxon>
    </lineage>
</organism>
<accession>A0A382Z557</accession>
<name>A0A382Z557_9ZZZZ</name>
<feature type="non-terminal residue" evidence="1">
    <location>
        <position position="45"/>
    </location>
</feature>
<proteinExistence type="predicted"/>
<sequence length="45" mass="5336">MYYDHRQQITEEKAISSVLTFLTNRNTFENESCTPVRIDELTVLE</sequence>
<evidence type="ECO:0000313" key="1">
    <source>
        <dbReference type="EMBL" id="SVD90430.1"/>
    </source>
</evidence>